<gene>
    <name evidence="2" type="ORF">NE237_003231</name>
</gene>
<feature type="transmembrane region" description="Helical" evidence="1">
    <location>
        <begin position="17"/>
        <end position="38"/>
    </location>
</feature>
<evidence type="ECO:0000313" key="2">
    <source>
        <dbReference type="EMBL" id="KAJ4970132.1"/>
    </source>
</evidence>
<evidence type="ECO:0000256" key="1">
    <source>
        <dbReference type="SAM" id="Phobius"/>
    </source>
</evidence>
<accession>A0A9Q0KGL1</accession>
<keyword evidence="1" id="KW-1133">Transmembrane helix</keyword>
<dbReference type="AlphaFoldDB" id="A0A9Q0KGL1"/>
<proteinExistence type="predicted"/>
<sequence length="208" mass="22708">MREIIAASDEENIVNEIVVRVLAITAATPIAATCVLEISLTITSDIFTQVIGIMQMAFGGAIGFGVLVYQHFECLTILFVGLVSMFGSCSGQFFWQTIDPGFLKHSIGMKGSNSRQGLQDNFNEKISTSRKLVWLLMRKTHCEGDCCGFDEENTVREIVVVFDEKNTMREIVARVLAIVVIPLAAATSVPEISSAILSDIIIQAIGIM</sequence>
<feature type="transmembrane region" description="Helical" evidence="1">
    <location>
        <begin position="75"/>
        <end position="95"/>
    </location>
</feature>
<organism evidence="2 3">
    <name type="scientific">Protea cynaroides</name>
    <dbReference type="NCBI Taxonomy" id="273540"/>
    <lineage>
        <taxon>Eukaryota</taxon>
        <taxon>Viridiplantae</taxon>
        <taxon>Streptophyta</taxon>
        <taxon>Embryophyta</taxon>
        <taxon>Tracheophyta</taxon>
        <taxon>Spermatophyta</taxon>
        <taxon>Magnoliopsida</taxon>
        <taxon>Proteales</taxon>
        <taxon>Proteaceae</taxon>
        <taxon>Protea</taxon>
    </lineage>
</organism>
<keyword evidence="3" id="KW-1185">Reference proteome</keyword>
<protein>
    <submittedName>
        <fullName evidence="2">Uncharacterized protein</fullName>
    </submittedName>
</protein>
<keyword evidence="1" id="KW-0472">Membrane</keyword>
<name>A0A9Q0KGL1_9MAGN</name>
<reference evidence="2" key="1">
    <citation type="journal article" date="2023" name="Plant J.">
        <title>The genome of the king protea, Protea cynaroides.</title>
        <authorList>
            <person name="Chang J."/>
            <person name="Duong T.A."/>
            <person name="Schoeman C."/>
            <person name="Ma X."/>
            <person name="Roodt D."/>
            <person name="Barker N."/>
            <person name="Li Z."/>
            <person name="Van de Peer Y."/>
            <person name="Mizrachi E."/>
        </authorList>
    </citation>
    <scope>NUCLEOTIDE SEQUENCE</scope>
    <source>
        <tissue evidence="2">Young leaves</tissue>
    </source>
</reference>
<feature type="transmembrane region" description="Helical" evidence="1">
    <location>
        <begin position="50"/>
        <end position="69"/>
    </location>
</feature>
<keyword evidence="1" id="KW-0812">Transmembrane</keyword>
<comment type="caution">
    <text evidence="2">The sequence shown here is derived from an EMBL/GenBank/DDBJ whole genome shotgun (WGS) entry which is preliminary data.</text>
</comment>
<dbReference type="Proteomes" id="UP001141806">
    <property type="component" value="Unassembled WGS sequence"/>
</dbReference>
<evidence type="ECO:0000313" key="3">
    <source>
        <dbReference type="Proteomes" id="UP001141806"/>
    </source>
</evidence>
<dbReference type="EMBL" id="JAMYWD010000005">
    <property type="protein sequence ID" value="KAJ4970132.1"/>
    <property type="molecule type" value="Genomic_DNA"/>
</dbReference>